<dbReference type="RefSeq" id="WP_066507578.1">
    <property type="nucleotide sequence ID" value="NZ_LNCU01000069.1"/>
</dbReference>
<dbReference type="CDD" id="cd00038">
    <property type="entry name" value="CAP_ED"/>
    <property type="match status" value="1"/>
</dbReference>
<dbReference type="Pfam" id="PF13545">
    <property type="entry name" value="HTH_Crp_2"/>
    <property type="match status" value="1"/>
</dbReference>
<reference evidence="5 6" key="1">
    <citation type="submission" date="2015-11" db="EMBL/GenBank/DDBJ databases">
        <title>Draft Genome Sequence of the Strain BR 10303 (Bradyrhizobium sp.) isolated from nodules of Centrolobium paraense.</title>
        <authorList>
            <person name="Zelli J.E."/>
            <person name="Simoes-Araujo J.L."/>
            <person name="Barauna A.C."/>
            <person name="Silva K."/>
        </authorList>
    </citation>
    <scope>NUCLEOTIDE SEQUENCE [LARGE SCALE GENOMIC DNA]</scope>
    <source>
        <strain evidence="5 6">BR 10303</strain>
    </source>
</reference>
<evidence type="ECO:0000256" key="1">
    <source>
        <dbReference type="ARBA" id="ARBA00023015"/>
    </source>
</evidence>
<dbReference type="PANTHER" id="PTHR24567:SF74">
    <property type="entry name" value="HTH-TYPE TRANSCRIPTIONAL REGULATOR ARCR"/>
    <property type="match status" value="1"/>
</dbReference>
<dbReference type="InterPro" id="IPR036388">
    <property type="entry name" value="WH-like_DNA-bd_sf"/>
</dbReference>
<evidence type="ECO:0000256" key="2">
    <source>
        <dbReference type="ARBA" id="ARBA00023125"/>
    </source>
</evidence>
<name>A0A109JTJ2_9BRAD</name>
<evidence type="ECO:0000313" key="6">
    <source>
        <dbReference type="Proteomes" id="UP000057737"/>
    </source>
</evidence>
<sequence>MSAVPRPPNRLLQALPAAELEQLHPLLETVELTKEATLANAGAPVQRIYLPHGGIVSMMVNLSDGQSVEIATIGRDGIIGASAALHGRPLLADAIVVVPGTASVLRAEDFREAADRSAAFRTLIALYEQALIAQTQQSVACNVSHPVEARLSRWLLRARDLCGSEALPLTQEMLAQMIGVRRNAVSIVAHGFQQAGILRYSRGHIEITDIDGLRKSACECYGTVKAYAAQWVGSED</sequence>
<keyword evidence="3" id="KW-0804">Transcription</keyword>
<accession>A0A109JTJ2</accession>
<dbReference type="Gene3D" id="1.10.10.10">
    <property type="entry name" value="Winged helix-like DNA-binding domain superfamily/Winged helix DNA-binding domain"/>
    <property type="match status" value="1"/>
</dbReference>
<dbReference type="SMART" id="SM00100">
    <property type="entry name" value="cNMP"/>
    <property type="match status" value="1"/>
</dbReference>
<keyword evidence="6" id="KW-1185">Reference proteome</keyword>
<dbReference type="Pfam" id="PF00027">
    <property type="entry name" value="cNMP_binding"/>
    <property type="match status" value="1"/>
</dbReference>
<proteinExistence type="predicted"/>
<dbReference type="InterPro" id="IPR050397">
    <property type="entry name" value="Env_Response_Regulators"/>
</dbReference>
<dbReference type="PROSITE" id="PS50042">
    <property type="entry name" value="CNMP_BINDING_3"/>
    <property type="match status" value="1"/>
</dbReference>
<gene>
    <name evidence="5" type="ORF">AS156_06270</name>
</gene>
<dbReference type="FunFam" id="1.10.10.10:FF:000474">
    <property type="entry name" value="Putative transcriptional regulator, Crp/Fnr family"/>
    <property type="match status" value="1"/>
</dbReference>
<evidence type="ECO:0000256" key="3">
    <source>
        <dbReference type="ARBA" id="ARBA00023163"/>
    </source>
</evidence>
<dbReference type="GO" id="GO:0003677">
    <property type="term" value="F:DNA binding"/>
    <property type="evidence" value="ECO:0007669"/>
    <property type="project" value="UniProtKB-KW"/>
</dbReference>
<dbReference type="GO" id="GO:0003700">
    <property type="term" value="F:DNA-binding transcription factor activity"/>
    <property type="evidence" value="ECO:0007669"/>
    <property type="project" value="TreeGrafter"/>
</dbReference>
<dbReference type="PANTHER" id="PTHR24567">
    <property type="entry name" value="CRP FAMILY TRANSCRIPTIONAL REGULATORY PROTEIN"/>
    <property type="match status" value="1"/>
</dbReference>
<dbReference type="Proteomes" id="UP000057737">
    <property type="component" value="Unassembled WGS sequence"/>
</dbReference>
<evidence type="ECO:0000259" key="4">
    <source>
        <dbReference type="PROSITE" id="PS50042"/>
    </source>
</evidence>
<dbReference type="SUPFAM" id="SSF46785">
    <property type="entry name" value="Winged helix' DNA-binding domain"/>
    <property type="match status" value="1"/>
</dbReference>
<dbReference type="EMBL" id="LNCU01000069">
    <property type="protein sequence ID" value="KWV54888.1"/>
    <property type="molecule type" value="Genomic_DNA"/>
</dbReference>
<keyword evidence="1" id="KW-0805">Transcription regulation</keyword>
<keyword evidence="2" id="KW-0238">DNA-binding</keyword>
<dbReference type="Gene3D" id="2.60.120.10">
    <property type="entry name" value="Jelly Rolls"/>
    <property type="match status" value="1"/>
</dbReference>
<dbReference type="SUPFAM" id="SSF51206">
    <property type="entry name" value="cAMP-binding domain-like"/>
    <property type="match status" value="1"/>
</dbReference>
<dbReference type="InterPro" id="IPR012318">
    <property type="entry name" value="HTH_CRP"/>
</dbReference>
<protein>
    <submittedName>
        <fullName evidence="5">Crp/Fnr family transcriptional regulator</fullName>
    </submittedName>
</protein>
<feature type="domain" description="Cyclic nucleotide-binding" evidence="4">
    <location>
        <begin position="11"/>
        <end position="112"/>
    </location>
</feature>
<evidence type="ECO:0000313" key="5">
    <source>
        <dbReference type="EMBL" id="KWV54888.1"/>
    </source>
</evidence>
<dbReference type="AlphaFoldDB" id="A0A109JTJ2"/>
<dbReference type="InterPro" id="IPR036390">
    <property type="entry name" value="WH_DNA-bd_sf"/>
</dbReference>
<comment type="caution">
    <text evidence="5">The sequence shown here is derived from an EMBL/GenBank/DDBJ whole genome shotgun (WGS) entry which is preliminary data.</text>
</comment>
<dbReference type="InterPro" id="IPR014710">
    <property type="entry name" value="RmlC-like_jellyroll"/>
</dbReference>
<dbReference type="GO" id="GO:0005829">
    <property type="term" value="C:cytosol"/>
    <property type="evidence" value="ECO:0007669"/>
    <property type="project" value="TreeGrafter"/>
</dbReference>
<dbReference type="InterPro" id="IPR000595">
    <property type="entry name" value="cNMP-bd_dom"/>
</dbReference>
<dbReference type="InterPro" id="IPR018490">
    <property type="entry name" value="cNMP-bd_dom_sf"/>
</dbReference>
<organism evidence="5 6">
    <name type="scientific">Bradyrhizobium macuxiense</name>
    <dbReference type="NCBI Taxonomy" id="1755647"/>
    <lineage>
        <taxon>Bacteria</taxon>
        <taxon>Pseudomonadati</taxon>
        <taxon>Pseudomonadota</taxon>
        <taxon>Alphaproteobacteria</taxon>
        <taxon>Hyphomicrobiales</taxon>
        <taxon>Nitrobacteraceae</taxon>
        <taxon>Bradyrhizobium</taxon>
    </lineage>
</organism>